<feature type="transmembrane region" description="Helical" evidence="1">
    <location>
        <begin position="70"/>
        <end position="93"/>
    </location>
</feature>
<keyword evidence="3" id="KW-1185">Reference proteome</keyword>
<dbReference type="RefSeq" id="WP_034335102.1">
    <property type="nucleotide sequence ID" value="NZ_CP091521.1"/>
</dbReference>
<feature type="transmembrane region" description="Helical" evidence="1">
    <location>
        <begin position="37"/>
        <end position="58"/>
    </location>
</feature>
<dbReference type="InterPro" id="IPR016768">
    <property type="entry name" value="UCP019883"/>
</dbReference>
<evidence type="ECO:0000313" key="3">
    <source>
        <dbReference type="Proteomes" id="UP000831534"/>
    </source>
</evidence>
<dbReference type="KEGG" id="ckh:LVJ77_09895"/>
<organism evidence="2 3">
    <name type="scientific">Conchiformibius kuhniae</name>
    <dbReference type="NCBI Taxonomy" id="211502"/>
    <lineage>
        <taxon>Bacteria</taxon>
        <taxon>Pseudomonadati</taxon>
        <taxon>Pseudomonadota</taxon>
        <taxon>Betaproteobacteria</taxon>
        <taxon>Neisseriales</taxon>
        <taxon>Neisseriaceae</taxon>
        <taxon>Conchiformibius</taxon>
    </lineage>
</organism>
<dbReference type="EMBL" id="CP091521">
    <property type="protein sequence ID" value="UOP04560.1"/>
    <property type="molecule type" value="Genomic_DNA"/>
</dbReference>
<sequence length="100" mass="11436">MTASMYALLALTVFFANFPFLSQRALGVFALKNGKRFPHHLGEWLLGLLLAGALARLLEARAGAVHQQDWEFYAVVLCLYAVFAFPAFVWRYFWHGRNKD</sequence>
<evidence type="ECO:0000256" key="1">
    <source>
        <dbReference type="SAM" id="Phobius"/>
    </source>
</evidence>
<reference evidence="2" key="1">
    <citation type="journal article" date="2022" name="Res Sq">
        <title>Evolution of multicellular longitudinally dividing oral cavity symbionts (Neisseriaceae).</title>
        <authorList>
            <person name="Nyongesa S."/>
            <person name="Weber P."/>
            <person name="Bernet E."/>
            <person name="Pullido F."/>
            <person name="Nieckarz M."/>
            <person name="Delaby M."/>
            <person name="Nieves C."/>
            <person name="Viehboeck T."/>
            <person name="Krause N."/>
            <person name="Rivera-Millot A."/>
            <person name="Nakamura A."/>
            <person name="Vischer N."/>
            <person name="VanNieuwenhze M."/>
            <person name="Brun Y."/>
            <person name="Cava F."/>
            <person name="Bulgheresi S."/>
            <person name="Veyrier F."/>
        </authorList>
    </citation>
    <scope>NUCLEOTIDE SEQUENCE</scope>
    <source>
        <strain evidence="2">17694</strain>
    </source>
</reference>
<evidence type="ECO:0000313" key="2">
    <source>
        <dbReference type="EMBL" id="UOP04560.1"/>
    </source>
</evidence>
<proteinExistence type="predicted"/>
<keyword evidence="1" id="KW-0472">Membrane</keyword>
<dbReference type="Proteomes" id="UP000831534">
    <property type="component" value="Chromosome"/>
</dbReference>
<dbReference type="Pfam" id="PF10993">
    <property type="entry name" value="DUF2818"/>
    <property type="match status" value="1"/>
</dbReference>
<accession>A0A8T9MRN1</accession>
<name>A0A8T9MRN1_9NEIS</name>
<dbReference type="PIRSF" id="PIRSF019883">
    <property type="entry name" value="UCP019883"/>
    <property type="match status" value="1"/>
</dbReference>
<keyword evidence="1" id="KW-0812">Transmembrane</keyword>
<reference evidence="2" key="2">
    <citation type="submission" date="2024-09" db="EMBL/GenBank/DDBJ databases">
        <authorList>
            <person name="Veyrier F.J."/>
        </authorList>
    </citation>
    <scope>NUCLEOTIDE SEQUENCE</scope>
    <source>
        <strain evidence="2">17694</strain>
    </source>
</reference>
<keyword evidence="1" id="KW-1133">Transmembrane helix</keyword>
<dbReference type="AlphaFoldDB" id="A0A8T9MRN1"/>
<protein>
    <submittedName>
        <fullName evidence="2">DUF2818 family protein</fullName>
    </submittedName>
</protein>
<gene>
    <name evidence="2" type="ORF">LVJ77_09895</name>
</gene>